<protein>
    <submittedName>
        <fullName evidence="1">Uncharacterized protein</fullName>
    </submittedName>
</protein>
<name>A0AAQ3PBK0_VIGMU</name>
<dbReference type="Proteomes" id="UP001374535">
    <property type="component" value="Chromosome 1"/>
</dbReference>
<accession>A0AAQ3PBK0</accession>
<evidence type="ECO:0000313" key="2">
    <source>
        <dbReference type="Proteomes" id="UP001374535"/>
    </source>
</evidence>
<evidence type="ECO:0000313" key="1">
    <source>
        <dbReference type="EMBL" id="WVZ24215.1"/>
    </source>
</evidence>
<reference evidence="1 2" key="1">
    <citation type="journal article" date="2023" name="Life. Sci Alliance">
        <title>Evolutionary insights into 3D genome organization and epigenetic landscape of Vigna mungo.</title>
        <authorList>
            <person name="Junaid A."/>
            <person name="Singh B."/>
            <person name="Bhatia S."/>
        </authorList>
    </citation>
    <scope>NUCLEOTIDE SEQUENCE [LARGE SCALE GENOMIC DNA]</scope>
    <source>
        <strain evidence="1">Urdbean</strain>
    </source>
</reference>
<dbReference type="EMBL" id="CP144700">
    <property type="protein sequence ID" value="WVZ24215.1"/>
    <property type="molecule type" value="Genomic_DNA"/>
</dbReference>
<keyword evidence="2" id="KW-1185">Reference proteome</keyword>
<dbReference type="AlphaFoldDB" id="A0AAQ3PBK0"/>
<organism evidence="1 2">
    <name type="scientific">Vigna mungo</name>
    <name type="common">Black gram</name>
    <name type="synonym">Phaseolus mungo</name>
    <dbReference type="NCBI Taxonomy" id="3915"/>
    <lineage>
        <taxon>Eukaryota</taxon>
        <taxon>Viridiplantae</taxon>
        <taxon>Streptophyta</taxon>
        <taxon>Embryophyta</taxon>
        <taxon>Tracheophyta</taxon>
        <taxon>Spermatophyta</taxon>
        <taxon>Magnoliopsida</taxon>
        <taxon>eudicotyledons</taxon>
        <taxon>Gunneridae</taxon>
        <taxon>Pentapetalae</taxon>
        <taxon>rosids</taxon>
        <taxon>fabids</taxon>
        <taxon>Fabales</taxon>
        <taxon>Fabaceae</taxon>
        <taxon>Papilionoideae</taxon>
        <taxon>50 kb inversion clade</taxon>
        <taxon>NPAAA clade</taxon>
        <taxon>indigoferoid/millettioid clade</taxon>
        <taxon>Phaseoleae</taxon>
        <taxon>Vigna</taxon>
    </lineage>
</organism>
<sequence length="135" mass="15267">MEVTDSNPGNSLSSCRDKAASTHLDLLPCTDPQHEEEENSRERNKCWKKFFTINEDRQEVMHGSSTPLLQKLALKLIVQYCTSSHGEKNWRDVKNTTTGALRSGTLLEMCGMYFLDMENDAQGGDEIDTIPISRQ</sequence>
<proteinExistence type="predicted"/>
<gene>
    <name evidence="1" type="ORF">V8G54_002759</name>
</gene>